<dbReference type="EMBL" id="JADBGQ010000004">
    <property type="protein sequence ID" value="KAG5400470.1"/>
    <property type="molecule type" value="Genomic_DNA"/>
</dbReference>
<evidence type="ECO:0000256" key="2">
    <source>
        <dbReference type="ARBA" id="ARBA00022741"/>
    </source>
</evidence>
<evidence type="ECO:0000313" key="7">
    <source>
        <dbReference type="Proteomes" id="UP000823674"/>
    </source>
</evidence>
<keyword evidence="3" id="KW-0418">Kinase</keyword>
<dbReference type="Gene3D" id="1.10.510.10">
    <property type="entry name" value="Transferase(Phosphotransferase) domain 1"/>
    <property type="match status" value="1"/>
</dbReference>
<evidence type="ECO:0000256" key="3">
    <source>
        <dbReference type="ARBA" id="ARBA00022777"/>
    </source>
</evidence>
<dbReference type="Pfam" id="PF07714">
    <property type="entry name" value="PK_Tyr_Ser-Thr"/>
    <property type="match status" value="1"/>
</dbReference>
<keyword evidence="1" id="KW-0723">Serine/threonine-protein kinase</keyword>
<evidence type="ECO:0000313" key="6">
    <source>
        <dbReference type="EMBL" id="KAG5400470.1"/>
    </source>
</evidence>
<protein>
    <recommendedName>
        <fullName evidence="5">Serine-threonine/tyrosine-protein kinase catalytic domain-containing protein</fullName>
    </recommendedName>
</protein>
<dbReference type="PANTHER" id="PTHR47989:SF27">
    <property type="entry name" value="PROTEIN KINASE DOMAIN-CONTAINING PROTEIN"/>
    <property type="match status" value="1"/>
</dbReference>
<proteinExistence type="predicted"/>
<evidence type="ECO:0000256" key="4">
    <source>
        <dbReference type="ARBA" id="ARBA00022840"/>
    </source>
</evidence>
<dbReference type="InterPro" id="IPR001245">
    <property type="entry name" value="Ser-Thr/Tyr_kinase_cat_dom"/>
</dbReference>
<keyword evidence="2" id="KW-0547">Nucleotide-binding</keyword>
<reference evidence="6 7" key="1">
    <citation type="submission" date="2021-03" db="EMBL/GenBank/DDBJ databases">
        <authorList>
            <person name="King G.J."/>
            <person name="Bancroft I."/>
            <person name="Baten A."/>
            <person name="Bloomfield J."/>
            <person name="Borpatragohain P."/>
            <person name="He Z."/>
            <person name="Irish N."/>
            <person name="Irwin J."/>
            <person name="Liu K."/>
            <person name="Mauleon R.P."/>
            <person name="Moore J."/>
            <person name="Morris R."/>
            <person name="Ostergaard L."/>
            <person name="Wang B."/>
            <person name="Wells R."/>
        </authorList>
    </citation>
    <scope>NUCLEOTIDE SEQUENCE [LARGE SCALE GENOMIC DNA]</scope>
    <source>
        <strain evidence="6">R-o-18</strain>
        <tissue evidence="6">Leaf</tissue>
    </source>
</reference>
<dbReference type="SUPFAM" id="SSF56112">
    <property type="entry name" value="Protein kinase-like (PK-like)"/>
    <property type="match status" value="1"/>
</dbReference>
<dbReference type="Proteomes" id="UP000823674">
    <property type="component" value="Chromosome A04"/>
</dbReference>
<dbReference type="InterPro" id="IPR011009">
    <property type="entry name" value="Kinase-like_dom_sf"/>
</dbReference>
<keyword evidence="7" id="KW-1185">Reference proteome</keyword>
<sequence length="207" mass="23007">MIPTTRYIVYELMPNVSLKSYLHGSGSSRGSATTITWPMSMKIALDIARGLEYLHEDFGLAVVNGPKKKNLKLSGKLVTLHQYLLDGQLTEKSEVFAFGKKTVEKLGPGECETIITWAMLYLTDRTKLTNVIDPLLRHDGLETSFSSLRLTRSILFASYTDSFCAGSTLTVFFVFTMAAITISQLISLSPDSDKATFPVPFCLQKYL</sequence>
<comment type="caution">
    <text evidence="6">The sequence shown here is derived from an EMBL/GenBank/DDBJ whole genome shotgun (WGS) entry which is preliminary data.</text>
</comment>
<name>A0ABQ7MP22_BRACM</name>
<evidence type="ECO:0000259" key="5">
    <source>
        <dbReference type="Pfam" id="PF07714"/>
    </source>
</evidence>
<keyword evidence="4" id="KW-0067">ATP-binding</keyword>
<accession>A0ABQ7MP22</accession>
<dbReference type="PANTHER" id="PTHR47989">
    <property type="entry name" value="OS01G0750732 PROTEIN"/>
    <property type="match status" value="1"/>
</dbReference>
<gene>
    <name evidence="6" type="primary">A04g503340.1_BraROA</name>
    <name evidence="6" type="ORF">IGI04_015077</name>
</gene>
<feature type="domain" description="Serine-threonine/tyrosine-protein kinase catalytic" evidence="5">
    <location>
        <begin position="6"/>
        <end position="56"/>
    </location>
</feature>
<keyword evidence="3" id="KW-0808">Transferase</keyword>
<evidence type="ECO:0000256" key="1">
    <source>
        <dbReference type="ARBA" id="ARBA00022527"/>
    </source>
</evidence>
<organism evidence="6 7">
    <name type="scientific">Brassica rapa subsp. trilocularis</name>
    <dbReference type="NCBI Taxonomy" id="1813537"/>
    <lineage>
        <taxon>Eukaryota</taxon>
        <taxon>Viridiplantae</taxon>
        <taxon>Streptophyta</taxon>
        <taxon>Embryophyta</taxon>
        <taxon>Tracheophyta</taxon>
        <taxon>Spermatophyta</taxon>
        <taxon>Magnoliopsida</taxon>
        <taxon>eudicotyledons</taxon>
        <taxon>Gunneridae</taxon>
        <taxon>Pentapetalae</taxon>
        <taxon>rosids</taxon>
        <taxon>malvids</taxon>
        <taxon>Brassicales</taxon>
        <taxon>Brassicaceae</taxon>
        <taxon>Brassiceae</taxon>
        <taxon>Brassica</taxon>
    </lineage>
</organism>